<keyword evidence="1" id="KW-0175">Coiled coil</keyword>
<evidence type="ECO:0000256" key="3">
    <source>
        <dbReference type="SAM" id="Phobius"/>
    </source>
</evidence>
<dbReference type="EMBL" id="CAKOFQ010009890">
    <property type="protein sequence ID" value="CAH2018705.1"/>
    <property type="molecule type" value="Genomic_DNA"/>
</dbReference>
<reference evidence="4" key="1">
    <citation type="submission" date="2022-03" db="EMBL/GenBank/DDBJ databases">
        <authorList>
            <person name="Sayadi A."/>
        </authorList>
    </citation>
    <scope>NUCLEOTIDE SEQUENCE</scope>
</reference>
<evidence type="ECO:0000313" key="5">
    <source>
        <dbReference type="Proteomes" id="UP001152888"/>
    </source>
</evidence>
<feature type="transmembrane region" description="Helical" evidence="3">
    <location>
        <begin position="98"/>
        <end position="115"/>
    </location>
</feature>
<evidence type="ECO:0000256" key="1">
    <source>
        <dbReference type="SAM" id="Coils"/>
    </source>
</evidence>
<feature type="coiled-coil region" evidence="1">
    <location>
        <begin position="32"/>
        <end position="83"/>
    </location>
</feature>
<accession>A0A9P0VSB5</accession>
<dbReference type="AlphaFoldDB" id="A0A9P0VSB5"/>
<gene>
    <name evidence="4" type="ORF">ACAOBT_LOCUS36774</name>
</gene>
<evidence type="ECO:0000313" key="4">
    <source>
        <dbReference type="EMBL" id="CAH2018705.1"/>
    </source>
</evidence>
<organism evidence="4 5">
    <name type="scientific">Acanthoscelides obtectus</name>
    <name type="common">Bean weevil</name>
    <name type="synonym">Bruchus obtectus</name>
    <dbReference type="NCBI Taxonomy" id="200917"/>
    <lineage>
        <taxon>Eukaryota</taxon>
        <taxon>Metazoa</taxon>
        <taxon>Ecdysozoa</taxon>
        <taxon>Arthropoda</taxon>
        <taxon>Hexapoda</taxon>
        <taxon>Insecta</taxon>
        <taxon>Pterygota</taxon>
        <taxon>Neoptera</taxon>
        <taxon>Endopterygota</taxon>
        <taxon>Coleoptera</taxon>
        <taxon>Polyphaga</taxon>
        <taxon>Cucujiformia</taxon>
        <taxon>Chrysomeloidea</taxon>
        <taxon>Chrysomelidae</taxon>
        <taxon>Bruchinae</taxon>
        <taxon>Bruchini</taxon>
        <taxon>Acanthoscelides</taxon>
    </lineage>
</organism>
<evidence type="ECO:0000256" key="2">
    <source>
        <dbReference type="SAM" id="MobiDB-lite"/>
    </source>
</evidence>
<keyword evidence="3" id="KW-0812">Transmembrane</keyword>
<keyword evidence="5" id="KW-1185">Reference proteome</keyword>
<comment type="caution">
    <text evidence="4">The sequence shown here is derived from an EMBL/GenBank/DDBJ whole genome shotgun (WGS) entry which is preliminary data.</text>
</comment>
<proteinExistence type="predicted"/>
<keyword evidence="3" id="KW-1133">Transmembrane helix</keyword>
<sequence length="118" mass="13906">MSPKAAPLKPKISAEQEWVKRSQRRRPQLPTNEKANQLIDAKLELARAAKEELELERVRKGELFEVEKRKKLLEEEMLKLQALHFTFLFEFSVSVGQVHPLFVLMKFVCIYICLIQRK</sequence>
<protein>
    <submittedName>
        <fullName evidence="4">Uncharacterized protein</fullName>
    </submittedName>
</protein>
<keyword evidence="3" id="KW-0472">Membrane</keyword>
<dbReference type="Proteomes" id="UP001152888">
    <property type="component" value="Unassembled WGS sequence"/>
</dbReference>
<feature type="region of interest" description="Disordered" evidence="2">
    <location>
        <begin position="1"/>
        <end position="31"/>
    </location>
</feature>
<name>A0A9P0VSB5_ACAOB</name>